<sequence length="292" mass="31740">MCDEKDLARWARSGWNRREFTVAGAMAALAACSPSGAETDESKVLDQPLVSSDATITTPDGTMDAFFVHPGEGDHPAIILWPDVAGLRPVFQMMAQRLAKEGYAVLAVNPYYRNAKAPIFEEFAEWLTPEGRAKTEPMREALAPEAIMRDAKAIVPWLDAQDGVDTTAGIGTMGFCMGGPFTVFTAAAVPARVRGGASFHGGGLVTDDPMSPHRLLEKTQASYLFAIAQNDDKRDPVVKTRLEEFAHAAGLAAEIEVYPADHGWTVADSPSYDKVQAERAWKRMLALYHEAL</sequence>
<dbReference type="PANTHER" id="PTHR46623">
    <property type="entry name" value="CARBOXYMETHYLENEBUTENOLIDASE-RELATED"/>
    <property type="match status" value="1"/>
</dbReference>
<evidence type="ECO:0000313" key="2">
    <source>
        <dbReference type="EMBL" id="MXP26549.1"/>
    </source>
</evidence>
<dbReference type="InterPro" id="IPR029058">
    <property type="entry name" value="AB_hydrolase_fold"/>
</dbReference>
<dbReference type="RefSeq" id="WP_160739773.1">
    <property type="nucleotide sequence ID" value="NZ_WTYQ01000004.1"/>
</dbReference>
<dbReference type="EMBL" id="WTYQ01000004">
    <property type="protein sequence ID" value="MXP26549.1"/>
    <property type="molecule type" value="Genomic_DNA"/>
</dbReference>
<dbReference type="Pfam" id="PF01738">
    <property type="entry name" value="DLH"/>
    <property type="match status" value="1"/>
</dbReference>
<feature type="domain" description="Dienelactone hydrolase" evidence="1">
    <location>
        <begin position="63"/>
        <end position="290"/>
    </location>
</feature>
<organism evidence="2 3">
    <name type="scientific">Altericroceibacterium indicum</name>
    <dbReference type="NCBI Taxonomy" id="374177"/>
    <lineage>
        <taxon>Bacteria</taxon>
        <taxon>Pseudomonadati</taxon>
        <taxon>Pseudomonadota</taxon>
        <taxon>Alphaproteobacteria</taxon>
        <taxon>Sphingomonadales</taxon>
        <taxon>Erythrobacteraceae</taxon>
        <taxon>Altericroceibacterium</taxon>
    </lineage>
</organism>
<keyword evidence="3" id="KW-1185">Reference proteome</keyword>
<evidence type="ECO:0000259" key="1">
    <source>
        <dbReference type="Pfam" id="PF01738"/>
    </source>
</evidence>
<dbReference type="Proteomes" id="UP000460561">
    <property type="component" value="Unassembled WGS sequence"/>
</dbReference>
<dbReference type="PANTHER" id="PTHR46623:SF10">
    <property type="entry name" value="CARBOXYMETHYLENEBUTENOLIDASE HOMOLOG"/>
    <property type="match status" value="1"/>
</dbReference>
<reference evidence="2 3" key="1">
    <citation type="submission" date="2019-12" db="EMBL/GenBank/DDBJ databases">
        <title>Genomic-based taxomic classification of the family Erythrobacteraceae.</title>
        <authorList>
            <person name="Xu L."/>
        </authorList>
    </citation>
    <scope>NUCLEOTIDE SEQUENCE [LARGE SCALE GENOMIC DNA]</scope>
    <source>
        <strain evidence="2 3">DSM 18604</strain>
    </source>
</reference>
<dbReference type="PROSITE" id="PS51257">
    <property type="entry name" value="PROKAR_LIPOPROTEIN"/>
    <property type="match status" value="1"/>
</dbReference>
<proteinExistence type="predicted"/>
<comment type="caution">
    <text evidence="2">The sequence shown here is derived from an EMBL/GenBank/DDBJ whole genome shotgun (WGS) entry which is preliminary data.</text>
</comment>
<dbReference type="SUPFAM" id="SSF53474">
    <property type="entry name" value="alpha/beta-Hydrolases"/>
    <property type="match status" value="1"/>
</dbReference>
<dbReference type="OrthoDB" id="9787933at2"/>
<dbReference type="AlphaFoldDB" id="A0A845AB11"/>
<keyword evidence="2" id="KW-0378">Hydrolase</keyword>
<protein>
    <submittedName>
        <fullName evidence="2">Dienelactone hydrolase family protein</fullName>
    </submittedName>
</protein>
<accession>A0A845AB11</accession>
<gene>
    <name evidence="2" type="ORF">GRI39_10925</name>
</gene>
<dbReference type="GO" id="GO:0016787">
    <property type="term" value="F:hydrolase activity"/>
    <property type="evidence" value="ECO:0007669"/>
    <property type="project" value="UniProtKB-KW"/>
</dbReference>
<evidence type="ECO:0000313" key="3">
    <source>
        <dbReference type="Proteomes" id="UP000460561"/>
    </source>
</evidence>
<dbReference type="Gene3D" id="3.40.50.1820">
    <property type="entry name" value="alpha/beta hydrolase"/>
    <property type="match status" value="1"/>
</dbReference>
<dbReference type="InterPro" id="IPR051049">
    <property type="entry name" value="Dienelactone_hydrolase-like"/>
</dbReference>
<dbReference type="InterPro" id="IPR002925">
    <property type="entry name" value="Dienelactn_hydro"/>
</dbReference>
<name>A0A845AB11_9SPHN</name>